<name>A0A9P8W7J4_9HYPO</name>
<feature type="compositionally biased region" description="Basic and acidic residues" evidence="1">
    <location>
        <begin position="357"/>
        <end position="366"/>
    </location>
</feature>
<accession>A0A9P8W7J4</accession>
<reference evidence="3 4" key="1">
    <citation type="journal article" date="2021" name="Nat. Commun.">
        <title>Genetic determinants of endophytism in the Arabidopsis root mycobiome.</title>
        <authorList>
            <person name="Mesny F."/>
            <person name="Miyauchi S."/>
            <person name="Thiergart T."/>
            <person name="Pickel B."/>
            <person name="Atanasova L."/>
            <person name="Karlsson M."/>
            <person name="Huettel B."/>
            <person name="Barry K.W."/>
            <person name="Haridas S."/>
            <person name="Chen C."/>
            <person name="Bauer D."/>
            <person name="Andreopoulos W."/>
            <person name="Pangilinan J."/>
            <person name="LaButti K."/>
            <person name="Riley R."/>
            <person name="Lipzen A."/>
            <person name="Clum A."/>
            <person name="Drula E."/>
            <person name="Henrissat B."/>
            <person name="Kohler A."/>
            <person name="Grigoriev I.V."/>
            <person name="Martin F.M."/>
            <person name="Hacquard S."/>
        </authorList>
    </citation>
    <scope>NUCLEOTIDE SEQUENCE [LARGE SCALE GENOMIC DNA]</scope>
    <source>
        <strain evidence="3 4">MPI-CAGE-CH-0241</strain>
    </source>
</reference>
<evidence type="ECO:0000313" key="4">
    <source>
        <dbReference type="Proteomes" id="UP000777438"/>
    </source>
</evidence>
<evidence type="ECO:0000259" key="2">
    <source>
        <dbReference type="PROSITE" id="PS51391"/>
    </source>
</evidence>
<feature type="region of interest" description="Disordered" evidence="1">
    <location>
        <begin position="313"/>
        <end position="528"/>
    </location>
</feature>
<dbReference type="Proteomes" id="UP000777438">
    <property type="component" value="Unassembled WGS sequence"/>
</dbReference>
<evidence type="ECO:0000313" key="3">
    <source>
        <dbReference type="EMBL" id="KAH6893104.1"/>
    </source>
</evidence>
<dbReference type="GO" id="GO:0006874">
    <property type="term" value="P:intracellular calcium ion homeostasis"/>
    <property type="evidence" value="ECO:0007669"/>
    <property type="project" value="TreeGrafter"/>
</dbReference>
<feature type="compositionally biased region" description="Pro residues" evidence="1">
    <location>
        <begin position="454"/>
        <end position="465"/>
    </location>
</feature>
<dbReference type="InterPro" id="IPR008942">
    <property type="entry name" value="ENTH_VHS"/>
</dbReference>
<keyword evidence="4" id="KW-1185">Reference proteome</keyword>
<gene>
    <name evidence="3" type="ORF">B0T10DRAFT_481530</name>
</gene>
<dbReference type="EMBL" id="JAGPYM010000006">
    <property type="protein sequence ID" value="KAH6893104.1"/>
    <property type="molecule type" value="Genomic_DNA"/>
</dbReference>
<feature type="domain" description="CID" evidence="2">
    <location>
        <begin position="25"/>
        <end position="174"/>
    </location>
</feature>
<protein>
    <recommendedName>
        <fullName evidence="2">CID domain-containing protein</fullName>
    </recommendedName>
</protein>
<dbReference type="PROSITE" id="PS51391">
    <property type="entry name" value="CID"/>
    <property type="match status" value="1"/>
</dbReference>
<dbReference type="Gene3D" id="1.25.40.90">
    <property type="match status" value="1"/>
</dbReference>
<dbReference type="PANTHER" id="PTHR12323:SF0">
    <property type="entry name" value="CALCIUM HOMEOSTASIS ENDOPLASMIC RETICULUM PROTEIN"/>
    <property type="match status" value="1"/>
</dbReference>
<comment type="caution">
    <text evidence="3">The sequence shown here is derived from an EMBL/GenBank/DDBJ whole genome shotgun (WGS) entry which is preliminary data.</text>
</comment>
<evidence type="ECO:0000256" key="1">
    <source>
        <dbReference type="SAM" id="MobiDB-lite"/>
    </source>
</evidence>
<dbReference type="SMART" id="SM00582">
    <property type="entry name" value="RPR"/>
    <property type="match status" value="1"/>
</dbReference>
<dbReference type="AlphaFoldDB" id="A0A9P8W7J4"/>
<proteinExistence type="predicted"/>
<feature type="compositionally biased region" description="Basic residues" evidence="1">
    <location>
        <begin position="386"/>
        <end position="405"/>
    </location>
</feature>
<feature type="compositionally biased region" description="Pro residues" evidence="1">
    <location>
        <begin position="413"/>
        <end position="447"/>
    </location>
</feature>
<sequence>MATPELAIAKATLSATLFRADPSSLSRPAVDAFFPLVDNALSQCSRPNVQKCKAWIVDYVAPSSARSVALIKFLAALSRSLQDEGKKPSLKRRRLHLLYVVNDVLHHAIKRNGDAKFATLWEDLLPGLVANVAAFDNCPKHKAKLEKLVGLWDEKRYFTPALISKLKKAVADGVVLHSTTTTTQPLVTTSLKLAKDTPYVLPSLHGDPTMAWFDLPAATWLPHLTPNSSKPMLPDLIKPIQLARGPADETLVTSVKALLSDVERIFSKERKQTNDPYTDVNELGERVVLDEITGEIVGGTTYYGWSRGFCKKMKQRRKKENATDSGRGRSRSQSSSYSRDRSRSESPPSFKRRRLSRSRDRSEGHGRSRRHSRSYSRSRSPDRCRNRSGHRRSYSSSRSRSRTPPHHSDVPKRPPPPPQQQHPYPPGPPFPPGLPPPPADFPIPPPMTAGYRGPWPPPPPPPHMGRPPGAWFPNAGMPPQMMGGWPVPPPPPPPQHMPPQNNHFEGSRGRGGFRGRGRGGYDRGRGGW</sequence>
<feature type="compositionally biased region" description="Pro residues" evidence="1">
    <location>
        <begin position="486"/>
        <end position="497"/>
    </location>
</feature>
<dbReference type="Pfam" id="PF04818">
    <property type="entry name" value="CID"/>
    <property type="match status" value="1"/>
</dbReference>
<dbReference type="PANTHER" id="PTHR12323">
    <property type="entry name" value="SR-RELATED CTD ASSOCIATED FACTOR 6"/>
    <property type="match status" value="1"/>
</dbReference>
<dbReference type="InterPro" id="IPR006569">
    <property type="entry name" value="CID_dom"/>
</dbReference>
<feature type="compositionally biased region" description="Basic and acidic residues" evidence="1">
    <location>
        <begin position="519"/>
        <end position="528"/>
    </location>
</feature>
<dbReference type="GO" id="GO:0048471">
    <property type="term" value="C:perinuclear region of cytoplasm"/>
    <property type="evidence" value="ECO:0007669"/>
    <property type="project" value="TreeGrafter"/>
</dbReference>
<organism evidence="3 4">
    <name type="scientific">Thelonectria olida</name>
    <dbReference type="NCBI Taxonomy" id="1576542"/>
    <lineage>
        <taxon>Eukaryota</taxon>
        <taxon>Fungi</taxon>
        <taxon>Dikarya</taxon>
        <taxon>Ascomycota</taxon>
        <taxon>Pezizomycotina</taxon>
        <taxon>Sordariomycetes</taxon>
        <taxon>Hypocreomycetidae</taxon>
        <taxon>Hypocreales</taxon>
        <taxon>Nectriaceae</taxon>
        <taxon>Thelonectria</taxon>
    </lineage>
</organism>
<feature type="compositionally biased region" description="Basic residues" evidence="1">
    <location>
        <begin position="367"/>
        <end position="376"/>
    </location>
</feature>
<dbReference type="OrthoDB" id="21470at2759"/>